<evidence type="ECO:0000313" key="3">
    <source>
        <dbReference type="Proteomes" id="UP000322791"/>
    </source>
</evidence>
<sequence>MPPGGSWPILTADLVRAAGASARRRIEASLPTGGRPSGHPVPRRLRRLAPPPYFCAVLSFPLASLPFDFTARALRWAAGFAHCAYFEPNRLSYPAGPFEQLLGVAAEAPDAPRTLAELRSWQQREGAAPGFGFLTYEVKNEIEQLTSANFSGLDWPVLHFFRPQTWLRWDGERVEIHGHTAGVLDAILATPVPAVPPVRVPLLRARLPKADYLRTVEAVREDILNGEVYELNLCQELYAEAVVLDPVEVFLRLQAASPAPFAGFFRHRHHYLLCASPERFLARRGATILSQPIKGTIRRGTTAAEDEQQRLRLLHDEKERAENLMIVDLVRNDLARVAQTGTVQVPELFGLYPFRQVWQMISTVQAALRPDVGMVDVLRASFPMGSMTGAPKIRAMQLIEQYERTRRGLYSGSIGYVWPSGDFDFNVVIRSLQYRQDTGYLSLQVGSAITYDSVAEREYEECLLKARAVLEVLGATVSE</sequence>
<evidence type="ECO:0000259" key="1">
    <source>
        <dbReference type="Pfam" id="PF00425"/>
    </source>
</evidence>
<dbReference type="EMBL" id="VTHL01000022">
    <property type="protein sequence ID" value="TYZ06675.1"/>
    <property type="molecule type" value="Genomic_DNA"/>
</dbReference>
<dbReference type="PRINTS" id="PR00095">
    <property type="entry name" value="ANTSNTHASEI"/>
</dbReference>
<dbReference type="Proteomes" id="UP000322791">
    <property type="component" value="Unassembled WGS sequence"/>
</dbReference>
<dbReference type="InterPro" id="IPR015890">
    <property type="entry name" value="Chorismate_C"/>
</dbReference>
<dbReference type="AlphaFoldDB" id="A0A5D6UUP7"/>
<dbReference type="Gene3D" id="3.60.120.10">
    <property type="entry name" value="Anthranilate synthase"/>
    <property type="match status" value="1"/>
</dbReference>
<dbReference type="SUPFAM" id="SSF56322">
    <property type="entry name" value="ADC synthase"/>
    <property type="match status" value="1"/>
</dbReference>
<evidence type="ECO:0000313" key="2">
    <source>
        <dbReference type="EMBL" id="TYZ06675.1"/>
    </source>
</evidence>
<accession>A0A5D6UUP7</accession>
<reference evidence="2 3" key="1">
    <citation type="submission" date="2019-08" db="EMBL/GenBank/DDBJ databases">
        <authorList>
            <person name="Seo M.-J."/>
        </authorList>
    </citation>
    <scope>NUCLEOTIDE SEQUENCE [LARGE SCALE GENOMIC DNA]</scope>
    <source>
        <strain evidence="2 3">KIGAM108</strain>
    </source>
</reference>
<proteinExistence type="predicted"/>
<dbReference type="GO" id="GO:0046820">
    <property type="term" value="F:4-amino-4-deoxychorismate synthase activity"/>
    <property type="evidence" value="ECO:0007669"/>
    <property type="project" value="TreeGrafter"/>
</dbReference>
<dbReference type="InterPro" id="IPR005801">
    <property type="entry name" value="ADC_synthase"/>
</dbReference>
<protein>
    <submittedName>
        <fullName evidence="2">Anthranilate synthase component I family protein</fullName>
    </submittedName>
</protein>
<keyword evidence="3" id="KW-1185">Reference proteome</keyword>
<comment type="caution">
    <text evidence="2">The sequence shown here is derived from an EMBL/GenBank/DDBJ whole genome shotgun (WGS) entry which is preliminary data.</text>
</comment>
<dbReference type="PANTHER" id="PTHR11236">
    <property type="entry name" value="AMINOBENZOATE/ANTHRANILATE SYNTHASE"/>
    <property type="match status" value="1"/>
</dbReference>
<dbReference type="PANTHER" id="PTHR11236:SF50">
    <property type="entry name" value="AMINODEOXYCHORISMATE SYNTHASE COMPONENT 1"/>
    <property type="match status" value="1"/>
</dbReference>
<dbReference type="InterPro" id="IPR019999">
    <property type="entry name" value="Anth_synth_I-like"/>
</dbReference>
<organism evidence="2 3">
    <name type="scientific">Hymenobacter lutimineralis</name>
    <dbReference type="NCBI Taxonomy" id="2606448"/>
    <lineage>
        <taxon>Bacteria</taxon>
        <taxon>Pseudomonadati</taxon>
        <taxon>Bacteroidota</taxon>
        <taxon>Cytophagia</taxon>
        <taxon>Cytophagales</taxon>
        <taxon>Hymenobacteraceae</taxon>
        <taxon>Hymenobacter</taxon>
    </lineage>
</organism>
<dbReference type="GO" id="GO:0000162">
    <property type="term" value="P:L-tryptophan biosynthetic process"/>
    <property type="evidence" value="ECO:0007669"/>
    <property type="project" value="TreeGrafter"/>
</dbReference>
<gene>
    <name evidence="2" type="ORF">FY528_17570</name>
</gene>
<dbReference type="Pfam" id="PF00425">
    <property type="entry name" value="Chorismate_bind"/>
    <property type="match status" value="1"/>
</dbReference>
<feature type="domain" description="Chorismate-utilising enzyme C-terminal" evidence="1">
    <location>
        <begin position="209"/>
        <end position="465"/>
    </location>
</feature>
<name>A0A5D6UUP7_9BACT</name>